<reference evidence="6" key="1">
    <citation type="journal article" date="2020" name="mSystems">
        <title>Genome- and Community-Level Interaction Insights into Carbon Utilization and Element Cycling Functions of Hydrothermarchaeota in Hydrothermal Sediment.</title>
        <authorList>
            <person name="Zhou Z."/>
            <person name="Liu Y."/>
            <person name="Xu W."/>
            <person name="Pan J."/>
            <person name="Luo Z.H."/>
            <person name="Li M."/>
        </authorList>
    </citation>
    <scope>NUCLEOTIDE SEQUENCE [LARGE SCALE GENOMIC DNA]</scope>
    <source>
        <strain evidence="6">HyVt-85</strain>
    </source>
</reference>
<keyword evidence="3 5" id="KW-1133">Transmembrane helix</keyword>
<evidence type="ECO:0000313" key="6">
    <source>
        <dbReference type="EMBL" id="HHE75519.1"/>
    </source>
</evidence>
<evidence type="ECO:0000256" key="2">
    <source>
        <dbReference type="ARBA" id="ARBA00022692"/>
    </source>
</evidence>
<protein>
    <submittedName>
        <fullName evidence="6">DUF106 domain-containing protein</fullName>
    </submittedName>
</protein>
<evidence type="ECO:0000256" key="5">
    <source>
        <dbReference type="SAM" id="Phobius"/>
    </source>
</evidence>
<feature type="transmembrane region" description="Helical" evidence="5">
    <location>
        <begin position="139"/>
        <end position="159"/>
    </location>
</feature>
<organism evidence="6">
    <name type="scientific">Candidatus Aciduliprofundum boonei</name>
    <dbReference type="NCBI Taxonomy" id="379547"/>
    <lineage>
        <taxon>Archaea</taxon>
        <taxon>Methanobacteriati</taxon>
        <taxon>Thermoplasmatota</taxon>
        <taxon>DHVE2 group</taxon>
        <taxon>Candidatus Aciduliprofundum</taxon>
    </lineage>
</organism>
<dbReference type="Pfam" id="PF01956">
    <property type="entry name" value="EMC3_TMCO1"/>
    <property type="match status" value="1"/>
</dbReference>
<keyword evidence="4 5" id="KW-0472">Membrane</keyword>
<dbReference type="InterPro" id="IPR038978">
    <property type="entry name" value="MJ0935"/>
</dbReference>
<proteinExistence type="predicted"/>
<feature type="transmembrane region" description="Helical" evidence="5">
    <location>
        <begin position="179"/>
        <end position="203"/>
    </location>
</feature>
<comment type="subcellular location">
    <subcellularLocation>
        <location evidence="1">Membrane</location>
        <topology evidence="1">Multi-pass membrane protein</topology>
    </subcellularLocation>
</comment>
<evidence type="ECO:0000256" key="3">
    <source>
        <dbReference type="ARBA" id="ARBA00022989"/>
    </source>
</evidence>
<gene>
    <name evidence="6" type="ORF">ENL31_00130</name>
</gene>
<dbReference type="PANTHER" id="PTHR42198:SF1">
    <property type="entry name" value="INTEGRAL MEMBRANE PROTEIN"/>
    <property type="match status" value="1"/>
</dbReference>
<feature type="transmembrane region" description="Helical" evidence="5">
    <location>
        <begin position="59"/>
        <end position="78"/>
    </location>
</feature>
<sequence length="224" mass="26564">MTSDMENPPQMKSSVTQMYLLFMLLFMIVIFIPELRFALGRAAGFVLEPLFSFNYRYPIYTMLAMGVLVTLINSAAAHRYTDWITMAKNQARMRAFNEVYREALRKQDMAKLEKLRKIQLKLSAESMETQSQTMKATMITWLIVIAIFTWLWLFMQYSIPYTYVAIPWAHAVDLNKVSYLFPNWLLIYSSFTMPLAWVVRYIFKYFEFRKKLEEIQLRGLEAVK</sequence>
<dbReference type="Proteomes" id="UP000886130">
    <property type="component" value="Unassembled WGS sequence"/>
</dbReference>
<dbReference type="InterPro" id="IPR002809">
    <property type="entry name" value="EMC3/TMCO1"/>
</dbReference>
<dbReference type="AlphaFoldDB" id="A0A7J3T8F0"/>
<dbReference type="SMART" id="SM01415">
    <property type="entry name" value="DUF106"/>
    <property type="match status" value="1"/>
</dbReference>
<name>A0A7J3T8F0_9ARCH</name>
<comment type="caution">
    <text evidence="6">The sequence shown here is derived from an EMBL/GenBank/DDBJ whole genome shotgun (WGS) entry which is preliminary data.</text>
</comment>
<evidence type="ECO:0000256" key="1">
    <source>
        <dbReference type="ARBA" id="ARBA00004141"/>
    </source>
</evidence>
<keyword evidence="2 5" id="KW-0812">Transmembrane</keyword>
<dbReference type="EMBL" id="DRTM01000009">
    <property type="protein sequence ID" value="HHE75519.1"/>
    <property type="molecule type" value="Genomic_DNA"/>
</dbReference>
<accession>A0A7J3T8F0</accession>
<evidence type="ECO:0000256" key="4">
    <source>
        <dbReference type="ARBA" id="ARBA00023136"/>
    </source>
</evidence>
<dbReference type="PANTHER" id="PTHR42198">
    <property type="entry name" value="INTEGRAL MEMBRANE PROTEIN"/>
    <property type="match status" value="1"/>
</dbReference>
<dbReference type="GO" id="GO:0016020">
    <property type="term" value="C:membrane"/>
    <property type="evidence" value="ECO:0007669"/>
    <property type="project" value="UniProtKB-SubCell"/>
</dbReference>
<feature type="transmembrane region" description="Helical" evidence="5">
    <location>
        <begin position="20"/>
        <end position="39"/>
    </location>
</feature>